<dbReference type="AlphaFoldDB" id="A0A4Y9ENF0"/>
<evidence type="ECO:0000313" key="3">
    <source>
        <dbReference type="Proteomes" id="UP000297737"/>
    </source>
</evidence>
<feature type="signal peptide" evidence="1">
    <location>
        <begin position="1"/>
        <end position="17"/>
    </location>
</feature>
<keyword evidence="3" id="KW-1185">Reference proteome</keyword>
<comment type="caution">
    <text evidence="2">The sequence shown here is derived from an EMBL/GenBank/DDBJ whole genome shotgun (WGS) entry which is preliminary data.</text>
</comment>
<dbReference type="GO" id="GO:0006508">
    <property type="term" value="P:proteolysis"/>
    <property type="evidence" value="ECO:0007669"/>
    <property type="project" value="InterPro"/>
</dbReference>
<dbReference type="InterPro" id="IPR029058">
    <property type="entry name" value="AB_hydrolase_fold"/>
</dbReference>
<feature type="chain" id="PRO_5021212349" evidence="1">
    <location>
        <begin position="18"/>
        <end position="529"/>
    </location>
</feature>
<proteinExistence type="predicted"/>
<gene>
    <name evidence="2" type="ORF">EUV02_07045</name>
</gene>
<accession>A0A4Y9ENF0</accession>
<sequence>MRHLLLLILLLPMALRAAEPPADAEATPDPASAKAKFDEANADAVAAAWARPPLDEAKSVTRHSVNVNGRKLDYTATAGTLTIRDNHAKPTASVFYVAYTLDGAAPGKRPVTFLFNGGPGSSSIWLHMGSFGPMRVQTSMPATVRPGPPAFGANRDTLLDKTDLVFIDAIGTGYSRPVGEAKGADFWGVDQDIDAFARAITRYVTKTQRWNSPKFLLGESYGTLRASGLAYQLGERGMALNGVVLLSTILNYGVEQSGYDTFFITLLPTYVATAWYHNRMADRPATVDEAVAQARAFAMGPYAAALAKGALITPAERDAVANKMAALTGISADYIKRANLRVDLFRYEKELLRDQRTTVGRLDTRYTGVDVDAAGEFPEYDAAGTAITGAYTAAFGDYISRDLGYRSELAYLTSADGPDGDKDFDWDWEHKAPGAPYPQTTPNVGPDLSAAMRTNPYLKVLALNGYYDLATPFFATEYDVAHLLLEPAQAANVSFRYYPSGHMIYLNPDSLHQLHTDLAAFYDDATSGL</sequence>
<evidence type="ECO:0000313" key="2">
    <source>
        <dbReference type="EMBL" id="TFU02959.1"/>
    </source>
</evidence>
<dbReference type="OrthoDB" id="9770107at2"/>
<dbReference type="GO" id="GO:0004185">
    <property type="term" value="F:serine-type carboxypeptidase activity"/>
    <property type="evidence" value="ECO:0007669"/>
    <property type="project" value="InterPro"/>
</dbReference>
<organism evidence="2 3">
    <name type="scientific">Glacieibacterium arshaanense</name>
    <dbReference type="NCBI Taxonomy" id="2511025"/>
    <lineage>
        <taxon>Bacteria</taxon>
        <taxon>Pseudomonadati</taxon>
        <taxon>Pseudomonadota</taxon>
        <taxon>Alphaproteobacteria</taxon>
        <taxon>Sphingomonadales</taxon>
        <taxon>Sphingosinicellaceae</taxon>
        <taxon>Glacieibacterium</taxon>
    </lineage>
</organism>
<dbReference type="SUPFAM" id="SSF53474">
    <property type="entry name" value="alpha/beta-Hydrolases"/>
    <property type="match status" value="1"/>
</dbReference>
<dbReference type="InterPro" id="IPR001563">
    <property type="entry name" value="Peptidase_S10"/>
</dbReference>
<dbReference type="RefSeq" id="WP_135245551.1">
    <property type="nucleotide sequence ID" value="NZ_SIHO01000002.1"/>
</dbReference>
<reference evidence="2 3" key="1">
    <citation type="submission" date="2019-02" db="EMBL/GenBank/DDBJ databases">
        <title>Polymorphobacter sp. isolated from the lake at the Tibet of China.</title>
        <authorList>
            <person name="Li A."/>
        </authorList>
    </citation>
    <scope>NUCLEOTIDE SEQUENCE [LARGE SCALE GENOMIC DNA]</scope>
    <source>
        <strain evidence="2 3">DJ1R-1</strain>
    </source>
</reference>
<dbReference type="Pfam" id="PF00450">
    <property type="entry name" value="Peptidase_S10"/>
    <property type="match status" value="1"/>
</dbReference>
<name>A0A4Y9ENF0_9SPHN</name>
<dbReference type="EMBL" id="SIHO01000002">
    <property type="protein sequence ID" value="TFU02959.1"/>
    <property type="molecule type" value="Genomic_DNA"/>
</dbReference>
<evidence type="ECO:0000256" key="1">
    <source>
        <dbReference type="SAM" id="SignalP"/>
    </source>
</evidence>
<protein>
    <submittedName>
        <fullName evidence="2">Peptidase S10</fullName>
    </submittedName>
</protein>
<dbReference type="Proteomes" id="UP000297737">
    <property type="component" value="Unassembled WGS sequence"/>
</dbReference>
<keyword evidence="1" id="KW-0732">Signal</keyword>
<dbReference type="Gene3D" id="3.40.50.1820">
    <property type="entry name" value="alpha/beta hydrolase"/>
    <property type="match status" value="1"/>
</dbReference>